<dbReference type="InterPro" id="IPR018742">
    <property type="entry name" value="DUF2290"/>
</dbReference>
<keyword evidence="2" id="KW-1185">Reference proteome</keyword>
<dbReference type="Proteomes" id="UP000182826">
    <property type="component" value="Unassembled WGS sequence"/>
</dbReference>
<dbReference type="RefSeq" id="WP_071637869.1">
    <property type="nucleotide sequence ID" value="NZ_MLFK01000009.1"/>
</dbReference>
<comment type="caution">
    <text evidence="1">The sequence shown here is derived from an EMBL/GenBank/DDBJ whole genome shotgun (WGS) entry which is preliminary data.</text>
</comment>
<dbReference type="AlphaFoldDB" id="A0A1J7CLZ6"/>
<gene>
    <name evidence="1" type="ORF">BKM63_17550</name>
</gene>
<name>A0A1J7CLZ6_FLAJO</name>
<evidence type="ECO:0000313" key="1">
    <source>
        <dbReference type="EMBL" id="OIV40666.1"/>
    </source>
</evidence>
<proteinExistence type="predicted"/>
<accession>A0A1J7CLZ6</accession>
<reference evidence="1 2" key="1">
    <citation type="submission" date="2016-10" db="EMBL/GenBank/DDBJ databases">
        <title>Draft Genome Sequence of Rhizobacteria Flavobacterium johnsoniae CI04.</title>
        <authorList>
            <person name="Bravo J.I."/>
            <person name="Lozano G.L."/>
            <person name="Handelsman J."/>
        </authorList>
    </citation>
    <scope>NUCLEOTIDE SEQUENCE [LARGE SCALE GENOMIC DNA]</scope>
    <source>
        <strain evidence="1 2">CI04</strain>
    </source>
</reference>
<dbReference type="EMBL" id="MLFK01000009">
    <property type="protein sequence ID" value="OIV40666.1"/>
    <property type="molecule type" value="Genomic_DNA"/>
</dbReference>
<sequence>MKLSNIESELKLIENIFRELIITSNFKKISDDIISWENYQTGIFKNIYSKEYEFIIKNRQYSFLLKKDKGCIQFYYFYENGIISKIKMAYYPYPVELREDKDQFESLVNDSEDEIISEYYFDLWNIFNHNFELNINDDNLKKLINDSIANGNDESVENLLLGTFEYKYKHTNTSHFRIDFDSKVASHHKCEIQIGAINNIRLPMDRIISPLFFFDFIIKNVFKKEYVDIKSKADYKTNFNNSKRNSLVINPFDELNIFLNHK</sequence>
<dbReference type="OrthoDB" id="1491980at2"/>
<dbReference type="Pfam" id="PF10053">
    <property type="entry name" value="DUF2290"/>
    <property type="match status" value="1"/>
</dbReference>
<evidence type="ECO:0008006" key="3">
    <source>
        <dbReference type="Google" id="ProtNLM"/>
    </source>
</evidence>
<organism evidence="1 2">
    <name type="scientific">Flavobacterium johnsoniae</name>
    <name type="common">Cytophaga johnsonae</name>
    <dbReference type="NCBI Taxonomy" id="986"/>
    <lineage>
        <taxon>Bacteria</taxon>
        <taxon>Pseudomonadati</taxon>
        <taxon>Bacteroidota</taxon>
        <taxon>Flavobacteriia</taxon>
        <taxon>Flavobacteriales</taxon>
        <taxon>Flavobacteriaceae</taxon>
        <taxon>Flavobacterium</taxon>
    </lineage>
</organism>
<protein>
    <recommendedName>
        <fullName evidence="3">DUF2290 domain-containing protein</fullName>
    </recommendedName>
</protein>
<evidence type="ECO:0000313" key="2">
    <source>
        <dbReference type="Proteomes" id="UP000182826"/>
    </source>
</evidence>